<feature type="transmembrane region" description="Helical" evidence="2">
    <location>
        <begin position="142"/>
        <end position="166"/>
    </location>
</feature>
<evidence type="ECO:0000313" key="3">
    <source>
        <dbReference type="EMBL" id="WIA13666.1"/>
    </source>
</evidence>
<feature type="region of interest" description="Disordered" evidence="1">
    <location>
        <begin position="16"/>
        <end position="75"/>
    </location>
</feature>
<dbReference type="Proteomes" id="UP001244341">
    <property type="component" value="Chromosome 4b"/>
</dbReference>
<sequence>MAHLAARLQPGFSLQQQRRAWPSCKHQRGKNIRASWGSGASSNTGTERWWSSTSQDSSSSKPQEEQQAQDSSGGDRCLTGGLVTLANTSMSGMCSMAALLFPQLPVKGVDYEDIAVSLVKALHSNTDAPSTWARPGLLAPAWLLRGLMAAMFNLAHASSGVAAALIPSQQLLMVSGVSQGLMYATCLLLMMPLGAGLRSLAAQLLALAQRNKLQLPSIKLPFSLPSFSDNTYLALKLAGVLAWPCISVAAVLQPSAMAHNSFTANFTVAALQVGVCTLLLALLLSVAVAAGRFAAQLGRRTATTDAVLGFGFQVGGLCAAAGLLNVAQIGLGLASGLLGPLQLVVPAVSTLILARVVWSVWRLHRIGDATPSIWLQLLTLTPGLQLPASKSSS</sequence>
<keyword evidence="2" id="KW-0472">Membrane</keyword>
<evidence type="ECO:0000256" key="1">
    <source>
        <dbReference type="SAM" id="MobiDB-lite"/>
    </source>
</evidence>
<reference evidence="3 4" key="1">
    <citation type="submission" date="2023-05" db="EMBL/GenBank/DDBJ databases">
        <title>A 100% complete, gapless, phased diploid assembly of the Scenedesmus obliquus UTEX 3031 genome.</title>
        <authorList>
            <person name="Biondi T.C."/>
            <person name="Hanschen E.R."/>
            <person name="Kwon T."/>
            <person name="Eng W."/>
            <person name="Kruse C.P.S."/>
            <person name="Koehler S.I."/>
            <person name="Kunde Y."/>
            <person name="Gleasner C.D."/>
            <person name="You Mak K.T."/>
            <person name="Polle J."/>
            <person name="Hovde B.T."/>
            <person name="Starkenburg S.R."/>
        </authorList>
    </citation>
    <scope>NUCLEOTIDE SEQUENCE [LARGE SCALE GENOMIC DNA]</scope>
    <source>
        <strain evidence="3 4">DOE0152z</strain>
    </source>
</reference>
<feature type="transmembrane region" description="Helical" evidence="2">
    <location>
        <begin position="233"/>
        <end position="252"/>
    </location>
</feature>
<feature type="transmembrane region" description="Helical" evidence="2">
    <location>
        <begin position="272"/>
        <end position="295"/>
    </location>
</feature>
<feature type="compositionally biased region" description="Low complexity" evidence="1">
    <location>
        <begin position="51"/>
        <end position="69"/>
    </location>
</feature>
<gene>
    <name evidence="3" type="ORF">OEZ85_007228</name>
</gene>
<organism evidence="3 4">
    <name type="scientific">Tetradesmus obliquus</name>
    <name type="common">Green alga</name>
    <name type="synonym">Acutodesmus obliquus</name>
    <dbReference type="NCBI Taxonomy" id="3088"/>
    <lineage>
        <taxon>Eukaryota</taxon>
        <taxon>Viridiplantae</taxon>
        <taxon>Chlorophyta</taxon>
        <taxon>core chlorophytes</taxon>
        <taxon>Chlorophyceae</taxon>
        <taxon>CS clade</taxon>
        <taxon>Sphaeropleales</taxon>
        <taxon>Scenedesmaceae</taxon>
        <taxon>Tetradesmus</taxon>
    </lineage>
</organism>
<feature type="transmembrane region" description="Helical" evidence="2">
    <location>
        <begin position="337"/>
        <end position="358"/>
    </location>
</feature>
<protein>
    <submittedName>
        <fullName evidence="3">Uncharacterized protein</fullName>
    </submittedName>
</protein>
<keyword evidence="4" id="KW-1185">Reference proteome</keyword>
<keyword evidence="2" id="KW-0812">Transmembrane</keyword>
<accession>A0ABY8U147</accession>
<proteinExistence type="predicted"/>
<keyword evidence="2" id="KW-1133">Transmembrane helix</keyword>
<feature type="compositionally biased region" description="Polar residues" evidence="1">
    <location>
        <begin position="38"/>
        <end position="50"/>
    </location>
</feature>
<feature type="transmembrane region" description="Helical" evidence="2">
    <location>
        <begin position="307"/>
        <end position="331"/>
    </location>
</feature>
<feature type="transmembrane region" description="Helical" evidence="2">
    <location>
        <begin position="181"/>
        <end position="207"/>
    </location>
</feature>
<dbReference type="EMBL" id="CP126211">
    <property type="protein sequence ID" value="WIA13666.1"/>
    <property type="molecule type" value="Genomic_DNA"/>
</dbReference>
<evidence type="ECO:0000256" key="2">
    <source>
        <dbReference type="SAM" id="Phobius"/>
    </source>
</evidence>
<evidence type="ECO:0000313" key="4">
    <source>
        <dbReference type="Proteomes" id="UP001244341"/>
    </source>
</evidence>
<name>A0ABY8U147_TETOB</name>